<dbReference type="Pfam" id="PF12833">
    <property type="entry name" value="HTH_18"/>
    <property type="match status" value="1"/>
</dbReference>
<proteinExistence type="predicted"/>
<protein>
    <submittedName>
        <fullName evidence="5">Helix-turn-helix domain-containing protein</fullName>
    </submittedName>
</protein>
<dbReference type="InterPro" id="IPR046532">
    <property type="entry name" value="DUF6597"/>
</dbReference>
<keyword evidence="2" id="KW-0238">DNA-binding</keyword>
<keyword evidence="6" id="KW-1185">Reference proteome</keyword>
<evidence type="ECO:0000256" key="1">
    <source>
        <dbReference type="ARBA" id="ARBA00023015"/>
    </source>
</evidence>
<dbReference type="InterPro" id="IPR009057">
    <property type="entry name" value="Homeodomain-like_sf"/>
</dbReference>
<dbReference type="InterPro" id="IPR050204">
    <property type="entry name" value="AraC_XylS_family_regulators"/>
</dbReference>
<keyword evidence="3" id="KW-0804">Transcription</keyword>
<dbReference type="PROSITE" id="PS00041">
    <property type="entry name" value="HTH_ARAC_FAMILY_1"/>
    <property type="match status" value="1"/>
</dbReference>
<dbReference type="Pfam" id="PF20240">
    <property type="entry name" value="DUF6597"/>
    <property type="match status" value="1"/>
</dbReference>
<evidence type="ECO:0000313" key="5">
    <source>
        <dbReference type="EMBL" id="UYG17695.1"/>
    </source>
</evidence>
<evidence type="ECO:0000256" key="3">
    <source>
        <dbReference type="ARBA" id="ARBA00023163"/>
    </source>
</evidence>
<reference evidence="5" key="1">
    <citation type="submission" date="2022-10" db="EMBL/GenBank/DDBJ databases">
        <title>Whole-Genome Sequencing of Brachybacterium huguangmaarense BRM-3, Isolated from Betula schmidtii.</title>
        <authorList>
            <person name="Haam D."/>
        </authorList>
    </citation>
    <scope>NUCLEOTIDE SEQUENCE</scope>
    <source>
        <strain evidence="5">BRM-3</strain>
    </source>
</reference>
<dbReference type="EMBL" id="CP107020">
    <property type="protein sequence ID" value="UYG17695.1"/>
    <property type="molecule type" value="Genomic_DNA"/>
</dbReference>
<feature type="domain" description="HTH araC/xylS-type" evidence="4">
    <location>
        <begin position="164"/>
        <end position="266"/>
    </location>
</feature>
<dbReference type="PROSITE" id="PS01124">
    <property type="entry name" value="HTH_ARAC_FAMILY_2"/>
    <property type="match status" value="1"/>
</dbReference>
<dbReference type="Gene3D" id="1.10.10.60">
    <property type="entry name" value="Homeodomain-like"/>
    <property type="match status" value="1"/>
</dbReference>
<sequence length="269" mass="29124">MDESPPGADAGDRRGVLYPARLPTFHREGAPASLAALVRWFWFPRWDLPPGEVSRQELLPFPASNLVVQLDGVTLAGPATGRAHRDLQGRGWAVGALLRPAGLMALHAEPSRLRDIEVAMPVPGLHGGIAEAMELPDEAAGRRHAIGVWETWAAEHLPAPDQTALLGNTMEDLIATDPGIVRIEQVARRLGVSVRGVQRLAHRGIGLPPLAVIRRYRLQEAAQRLREDPTLSIAQTAADLGYADQAHLAHDFRQVLGTTPSAYREGRGA</sequence>
<dbReference type="Proteomes" id="UP001164305">
    <property type="component" value="Chromosome"/>
</dbReference>
<dbReference type="SUPFAM" id="SSF46689">
    <property type="entry name" value="Homeodomain-like"/>
    <property type="match status" value="1"/>
</dbReference>
<evidence type="ECO:0000313" key="6">
    <source>
        <dbReference type="Proteomes" id="UP001164305"/>
    </source>
</evidence>
<dbReference type="PANTHER" id="PTHR46796">
    <property type="entry name" value="HTH-TYPE TRANSCRIPTIONAL ACTIVATOR RHAS-RELATED"/>
    <property type="match status" value="1"/>
</dbReference>
<evidence type="ECO:0000259" key="4">
    <source>
        <dbReference type="PROSITE" id="PS01124"/>
    </source>
</evidence>
<organism evidence="5 6">
    <name type="scientific">Brachybacterium huguangmaarense</name>
    <dbReference type="NCBI Taxonomy" id="1652028"/>
    <lineage>
        <taxon>Bacteria</taxon>
        <taxon>Bacillati</taxon>
        <taxon>Actinomycetota</taxon>
        <taxon>Actinomycetes</taxon>
        <taxon>Micrococcales</taxon>
        <taxon>Dermabacteraceae</taxon>
        <taxon>Brachybacterium</taxon>
    </lineage>
</organism>
<dbReference type="SMART" id="SM00342">
    <property type="entry name" value="HTH_ARAC"/>
    <property type="match status" value="1"/>
</dbReference>
<accession>A0ABY6G3A4</accession>
<dbReference type="InterPro" id="IPR018060">
    <property type="entry name" value="HTH_AraC"/>
</dbReference>
<dbReference type="RefSeq" id="WP_263594903.1">
    <property type="nucleotide sequence ID" value="NZ_CP107020.1"/>
</dbReference>
<dbReference type="InterPro" id="IPR018062">
    <property type="entry name" value="HTH_AraC-typ_CS"/>
</dbReference>
<name>A0ABY6G3A4_9MICO</name>
<keyword evidence="1" id="KW-0805">Transcription regulation</keyword>
<gene>
    <name evidence="5" type="ORF">BRM3_04540</name>
</gene>
<evidence type="ECO:0000256" key="2">
    <source>
        <dbReference type="ARBA" id="ARBA00023125"/>
    </source>
</evidence>